<dbReference type="Pfam" id="PF04014">
    <property type="entry name" value="MazE_antitoxin"/>
    <property type="match status" value="1"/>
</dbReference>
<evidence type="ECO:0000313" key="3">
    <source>
        <dbReference type="Proteomes" id="UP000190641"/>
    </source>
</evidence>
<dbReference type="EMBL" id="MUAU01000150">
    <property type="protein sequence ID" value="OOR71989.1"/>
    <property type="molecule type" value="Genomic_DNA"/>
</dbReference>
<dbReference type="RefSeq" id="WP_078187468.1">
    <property type="nucleotide sequence ID" value="NZ_CP090082.1"/>
</dbReference>
<dbReference type="InterPro" id="IPR037914">
    <property type="entry name" value="SpoVT-AbrB_sf"/>
</dbReference>
<protein>
    <submittedName>
        <fullName evidence="2">AbrB family transcriptional regulator</fullName>
    </submittedName>
</protein>
<reference evidence="2 3" key="1">
    <citation type="submission" date="2017-01" db="EMBL/GenBank/DDBJ databases">
        <title>Bacillus cereus isolates.</title>
        <authorList>
            <person name="Beno S.M."/>
        </authorList>
    </citation>
    <scope>NUCLEOTIDE SEQUENCE [LARGE SCALE GENOMIC DNA]</scope>
    <source>
        <strain evidence="2 3">FSL K6-1030</strain>
    </source>
</reference>
<dbReference type="SMART" id="SM00966">
    <property type="entry name" value="SpoVT_AbrB"/>
    <property type="match status" value="1"/>
</dbReference>
<name>A0A9X6B4P3_BACCE</name>
<dbReference type="SUPFAM" id="SSF89447">
    <property type="entry name" value="AbrB/MazE/MraZ-like"/>
    <property type="match status" value="1"/>
</dbReference>
<feature type="domain" description="SpoVT-AbrB" evidence="1">
    <location>
        <begin position="9"/>
        <end position="56"/>
    </location>
</feature>
<organism evidence="2 3">
    <name type="scientific">Bacillus cereus</name>
    <dbReference type="NCBI Taxonomy" id="1396"/>
    <lineage>
        <taxon>Bacteria</taxon>
        <taxon>Bacillati</taxon>
        <taxon>Bacillota</taxon>
        <taxon>Bacilli</taxon>
        <taxon>Bacillales</taxon>
        <taxon>Bacillaceae</taxon>
        <taxon>Bacillus</taxon>
        <taxon>Bacillus cereus group</taxon>
    </lineage>
</organism>
<dbReference type="Proteomes" id="UP000190641">
    <property type="component" value="Unassembled WGS sequence"/>
</dbReference>
<sequence>MKPVERKVTKIGNSLGITVPQEIMNLLDVNLGDIVSLEVNDNNDEIIIKKQKKVSLPKDVDPMFLDIVSDVFERYDETLKGLANR</sequence>
<dbReference type="AlphaFoldDB" id="A0A9X6B4P3"/>
<gene>
    <name evidence="2" type="ORF">BLX06_27385</name>
</gene>
<evidence type="ECO:0000313" key="2">
    <source>
        <dbReference type="EMBL" id="OOR71989.1"/>
    </source>
</evidence>
<dbReference type="Gene3D" id="2.10.260.10">
    <property type="match status" value="1"/>
</dbReference>
<accession>A0A9X6B4P3</accession>
<evidence type="ECO:0000259" key="1">
    <source>
        <dbReference type="SMART" id="SM00966"/>
    </source>
</evidence>
<comment type="caution">
    <text evidence="2">The sequence shown here is derived from an EMBL/GenBank/DDBJ whole genome shotgun (WGS) entry which is preliminary data.</text>
</comment>
<dbReference type="GO" id="GO:0003677">
    <property type="term" value="F:DNA binding"/>
    <property type="evidence" value="ECO:0007669"/>
    <property type="project" value="InterPro"/>
</dbReference>
<proteinExistence type="predicted"/>
<dbReference type="InterPro" id="IPR007159">
    <property type="entry name" value="SpoVT-AbrB_dom"/>
</dbReference>